<sequence>MGGSKRLSEWLLIGVCVLHIIMAPYTKVEESFNVQAIHDILYHRLNFTEYDHHEFPGVVPRTFMGAIAVCAPLFPAVSYFRWSNTAKRWILYGMRLMLGLTVIFAFGHFAKEIDKKFGKLSGDFLRLTIATQFHFMFYCSRPLPNTFALLGVLWSYQKILEGHWLCAARIAAVFTLLFRCELILLYGCIFIWPVLTRQLPLFGWNGAVVHCLSTALLALGVSVPIDSFLWRRWVWPEGEVWWFNVVLNRSHEYGILPYFWYFYSAIPRTMIASTPLVLLGALIDRRLLSILMPVICYIFVYSFLPHKELRFIIYTLPVLNVSSAVFCARMEILLKAYATTSRARISYGRASSSPRQGGVRSESMFGMLMAFGVILHLIANVIGTSIFLLASSRNYPGGEALTSLQYLRHFNRNKPVSVYIDNYAAQTGVSRFLQWYDAWEYNKTENLGPSQLKRFDYLLIGSYTELDIVNFTARKFFATHRVLYNVEAFQGIELRRMRWFPYYWPIIKFNAQLVVLEKLYYSDPV</sequence>
<evidence type="ECO:0000256" key="1">
    <source>
        <dbReference type="ARBA" id="ARBA00004477"/>
    </source>
</evidence>
<protein>
    <recommendedName>
        <fullName evidence="12">Mannosyltransferase</fullName>
        <ecNumber evidence="12">2.4.1.-</ecNumber>
    </recommendedName>
</protein>
<comment type="pathway">
    <text evidence="2">Protein modification; protein glycosylation.</text>
</comment>
<reference evidence="13" key="1">
    <citation type="submission" date="2012-04" db="EMBL/GenBank/DDBJ databases">
        <title>The Genome Sequence of Loa loa.</title>
        <authorList>
            <consortium name="The Broad Institute Genome Sequencing Platform"/>
            <consortium name="Broad Institute Genome Sequencing Center for Infectious Disease"/>
            <person name="Nutman T.B."/>
            <person name="Fink D.L."/>
            <person name="Russ C."/>
            <person name="Young S."/>
            <person name="Zeng Q."/>
            <person name="Gargeya S."/>
            <person name="Alvarado L."/>
            <person name="Berlin A."/>
            <person name="Chapman S.B."/>
            <person name="Chen Z."/>
            <person name="Freedman E."/>
            <person name="Gellesch M."/>
            <person name="Goldberg J."/>
            <person name="Griggs A."/>
            <person name="Gujja S."/>
            <person name="Heilman E.R."/>
            <person name="Heiman D."/>
            <person name="Howarth C."/>
            <person name="Mehta T."/>
            <person name="Neiman D."/>
            <person name="Pearson M."/>
            <person name="Roberts A."/>
            <person name="Saif S."/>
            <person name="Shea T."/>
            <person name="Shenoy N."/>
            <person name="Sisk P."/>
            <person name="Stolte C."/>
            <person name="Sykes S."/>
            <person name="White J."/>
            <person name="Yandava C."/>
            <person name="Haas B."/>
            <person name="Henn M.R."/>
            <person name="Nusbaum C."/>
            <person name="Birren B."/>
        </authorList>
    </citation>
    <scope>NUCLEOTIDE SEQUENCE [LARGE SCALE GENOMIC DNA]</scope>
</reference>
<dbReference type="EC" id="2.4.1.-" evidence="12"/>
<keyword evidence="8 12" id="KW-1133">Transmembrane helix</keyword>
<dbReference type="GO" id="GO:0005789">
    <property type="term" value="C:endoplasmic reticulum membrane"/>
    <property type="evidence" value="ECO:0007669"/>
    <property type="project" value="UniProtKB-SubCell"/>
</dbReference>
<dbReference type="STRING" id="7209.A0A1I7VSP7"/>
<proteinExistence type="inferred from homology"/>
<name>A0A1I7VSP7_LOALO</name>
<evidence type="ECO:0000256" key="9">
    <source>
        <dbReference type="ARBA" id="ARBA00023136"/>
    </source>
</evidence>
<evidence type="ECO:0000256" key="6">
    <source>
        <dbReference type="ARBA" id="ARBA00022692"/>
    </source>
</evidence>
<evidence type="ECO:0000256" key="10">
    <source>
        <dbReference type="ARBA" id="ARBA00044721"/>
    </source>
</evidence>
<evidence type="ECO:0000256" key="3">
    <source>
        <dbReference type="ARBA" id="ARBA00007063"/>
    </source>
</evidence>
<accession>A0A1I7VSP7</accession>
<dbReference type="UniPathway" id="UPA00378"/>
<evidence type="ECO:0000256" key="2">
    <source>
        <dbReference type="ARBA" id="ARBA00004922"/>
    </source>
</evidence>
<evidence type="ECO:0000256" key="5">
    <source>
        <dbReference type="ARBA" id="ARBA00022679"/>
    </source>
</evidence>
<keyword evidence="6 12" id="KW-0812">Transmembrane</keyword>
<comment type="catalytic activity">
    <reaction evidence="11">
        <text>an alpha-D-Man-(1-&gt;2)-alpha-D-Man-(1-&gt;2)-alpha-D-Man-(1-&gt;3)-[alpha-D-Man-(1-&gt;2)-alpha-D-Man-(1-&gt;3)-alpha-D-Man-(1-&gt;6)]-beta-D-Man-(1-&gt;4)-beta-D-GlcNAc-(1-&gt;4)-alpha-D-GlcNAc-diphospho-di-trans,poly-cis-dolichol + a di-trans,poly-cis-dolichyl beta-D-mannosyl phosphate = an alpha-D-Man-(1-&gt;2)-alpha-D-Man-(1-&gt;2)-alpha-D-Man-(1-&gt;3)-[alpha-D-Man-(1-&gt;2)-alpha-D-Man-(1-&gt;3)-[alpha-D-Man-(1-&gt;6)]-alpha-D-Man-(1-&gt;6)]-beta-D-Man-(1-&gt;4)-beta-D-GlcNAc-(1-&gt;4)-alpha-D-GlcNAc-diphospho-di-trans,poly-cis-dolichol + a di-trans,poly-cis-dolichyl phosphate + H(+)</text>
        <dbReference type="Rhea" id="RHEA:29535"/>
        <dbReference type="Rhea" id="RHEA-COMP:19498"/>
        <dbReference type="Rhea" id="RHEA-COMP:19501"/>
        <dbReference type="Rhea" id="RHEA-COMP:19518"/>
        <dbReference type="Rhea" id="RHEA-COMP:19519"/>
        <dbReference type="ChEBI" id="CHEBI:15378"/>
        <dbReference type="ChEBI" id="CHEBI:57683"/>
        <dbReference type="ChEBI" id="CHEBI:58211"/>
        <dbReference type="ChEBI" id="CHEBI:132517"/>
        <dbReference type="ChEBI" id="CHEBI:132519"/>
        <dbReference type="EC" id="2.4.1.260"/>
    </reaction>
    <physiologicalReaction direction="left-to-right" evidence="11">
        <dbReference type="Rhea" id="RHEA:29536"/>
    </physiologicalReaction>
</comment>
<dbReference type="PANTHER" id="PTHR22760">
    <property type="entry name" value="GLYCOSYLTRANSFERASE"/>
    <property type="match status" value="1"/>
</dbReference>
<dbReference type="AlphaFoldDB" id="A0A1I7VSP7"/>
<organism evidence="13 14">
    <name type="scientific">Loa loa</name>
    <name type="common">Eye worm</name>
    <name type="synonym">Filaria loa</name>
    <dbReference type="NCBI Taxonomy" id="7209"/>
    <lineage>
        <taxon>Eukaryota</taxon>
        <taxon>Metazoa</taxon>
        <taxon>Ecdysozoa</taxon>
        <taxon>Nematoda</taxon>
        <taxon>Chromadorea</taxon>
        <taxon>Rhabditida</taxon>
        <taxon>Spirurina</taxon>
        <taxon>Spiruromorpha</taxon>
        <taxon>Filarioidea</taxon>
        <taxon>Onchocercidae</taxon>
        <taxon>Loa</taxon>
    </lineage>
</organism>
<feature type="transmembrane region" description="Helical" evidence="12">
    <location>
        <begin position="201"/>
        <end position="223"/>
    </location>
</feature>
<dbReference type="GO" id="GO:0052917">
    <property type="term" value="F:dol-P-Man:Man(7)GlcNAc(2)-PP-Dol alpha-1,6-mannosyltransferase activity"/>
    <property type="evidence" value="ECO:0007669"/>
    <property type="project" value="UniProtKB-EC"/>
</dbReference>
<keyword evidence="4 12" id="KW-0328">Glycosyltransferase</keyword>
<feature type="transmembrane region" description="Helical" evidence="12">
    <location>
        <begin position="311"/>
        <end position="332"/>
    </location>
</feature>
<comment type="subcellular location">
    <subcellularLocation>
        <location evidence="1 12">Endoplasmic reticulum membrane</location>
        <topology evidence="1 12">Multi-pass membrane protein</topology>
    </subcellularLocation>
</comment>
<feature type="transmembrane region" description="Helical" evidence="12">
    <location>
        <begin position="89"/>
        <end position="110"/>
    </location>
</feature>
<dbReference type="GO" id="GO:0006487">
    <property type="term" value="P:protein N-linked glycosylation"/>
    <property type="evidence" value="ECO:0007669"/>
    <property type="project" value="TreeGrafter"/>
</dbReference>
<keyword evidence="5" id="KW-0808">Transferase</keyword>
<feature type="transmembrane region" description="Helical" evidence="12">
    <location>
        <begin position="7"/>
        <end position="25"/>
    </location>
</feature>
<evidence type="ECO:0000256" key="11">
    <source>
        <dbReference type="ARBA" id="ARBA00048899"/>
    </source>
</evidence>
<dbReference type="WBParaSite" id="EN70_5798">
    <property type="protein sequence ID" value="EN70_5798"/>
    <property type="gene ID" value="EN70_5798"/>
</dbReference>
<dbReference type="Proteomes" id="UP000095285">
    <property type="component" value="Unassembled WGS sequence"/>
</dbReference>
<dbReference type="Pfam" id="PF03901">
    <property type="entry name" value="Glyco_transf_22"/>
    <property type="match status" value="1"/>
</dbReference>
<feature type="transmembrane region" description="Helical" evidence="12">
    <location>
        <begin position="168"/>
        <end position="195"/>
    </location>
</feature>
<feature type="transmembrane region" description="Helical" evidence="12">
    <location>
        <begin position="63"/>
        <end position="82"/>
    </location>
</feature>
<evidence type="ECO:0000313" key="13">
    <source>
        <dbReference type="Proteomes" id="UP000095285"/>
    </source>
</evidence>
<comment type="similarity">
    <text evidence="3 12">Belongs to the glycosyltransferase 22 family.</text>
</comment>
<feature type="transmembrane region" description="Helical" evidence="12">
    <location>
        <begin position="364"/>
        <end position="390"/>
    </location>
</feature>
<comment type="function">
    <text evidence="10">Mannosyltransferase that operates in the biosynthetic pathway of dolichol-linked oligosaccharides, the glycan precursors employed in protein asparagine (N)-glycosylation. The assembly of dolichol-linked oligosaccharides begins on the cytosolic side of the endoplasmic reticulum membrane and finishes in its lumen. The sequential addition of sugars to dolichol pyrophosphate produces dolichol-linked oligosaccharides containing fourteen sugars, including two GlcNAcs, nine mannoses and three glucoses. Once assembled, the oligosaccharide is transferred from the lipid to nascent proteins by oligosaccharyltransferases. In the lumen of the endoplasmic reticulum, adds the eighth mannose residue in an alpha-1,6 linkage onto Man(7)GlcNAc(2)-PP-dolichol to produce Man(8)GlcNAc(2)-PP-dolichol.</text>
</comment>
<dbReference type="PANTHER" id="PTHR22760:SF1">
    <property type="entry name" value="DOL-P-MAN:MAN(7)GLCNAC(2)-PP-DOL ALPHA-1,6-MANNOSYLTRANSFERASE"/>
    <property type="match status" value="1"/>
</dbReference>
<keyword evidence="7 12" id="KW-0256">Endoplasmic reticulum</keyword>
<dbReference type="InterPro" id="IPR005599">
    <property type="entry name" value="GPI_mannosylTrfase"/>
</dbReference>
<evidence type="ECO:0000256" key="8">
    <source>
        <dbReference type="ARBA" id="ARBA00022989"/>
    </source>
</evidence>
<evidence type="ECO:0000313" key="14">
    <source>
        <dbReference type="WBParaSite" id="EN70_5798"/>
    </source>
</evidence>
<dbReference type="eggNOG" id="KOG2516">
    <property type="taxonomic scope" value="Eukaryota"/>
</dbReference>
<feature type="transmembrane region" description="Helical" evidence="12">
    <location>
        <begin position="258"/>
        <end position="281"/>
    </location>
</feature>
<evidence type="ECO:0000256" key="7">
    <source>
        <dbReference type="ARBA" id="ARBA00022824"/>
    </source>
</evidence>
<evidence type="ECO:0000256" key="12">
    <source>
        <dbReference type="RuleBase" id="RU363075"/>
    </source>
</evidence>
<evidence type="ECO:0000256" key="4">
    <source>
        <dbReference type="ARBA" id="ARBA00022676"/>
    </source>
</evidence>
<keyword evidence="9 12" id="KW-0472">Membrane</keyword>
<reference evidence="14" key="2">
    <citation type="submission" date="2016-11" db="UniProtKB">
        <authorList>
            <consortium name="WormBaseParasite"/>
        </authorList>
    </citation>
    <scope>IDENTIFICATION</scope>
</reference>
<feature type="transmembrane region" description="Helical" evidence="12">
    <location>
        <begin position="287"/>
        <end position="304"/>
    </location>
</feature>
<keyword evidence="13" id="KW-1185">Reference proteome</keyword>